<dbReference type="EMBL" id="FMZV01000005">
    <property type="protein sequence ID" value="SDD18280.1"/>
    <property type="molecule type" value="Genomic_DNA"/>
</dbReference>
<organism evidence="3 4">
    <name type="scientific">Ruegeria marina</name>
    <dbReference type="NCBI Taxonomy" id="639004"/>
    <lineage>
        <taxon>Bacteria</taxon>
        <taxon>Pseudomonadati</taxon>
        <taxon>Pseudomonadota</taxon>
        <taxon>Alphaproteobacteria</taxon>
        <taxon>Rhodobacterales</taxon>
        <taxon>Roseobacteraceae</taxon>
        <taxon>Ruegeria</taxon>
    </lineage>
</organism>
<sequence>MPVVELHLIEGYGEEDKRRLGHALTDAVRFVVPAAPEGVVVMIHEMAPDAYFRGRTTKTPAPALPDPAEVVRRYLAAMEARDLDTARAMQGDGFLMQFPGTGPMTELSDLVAWAAPRYRFVTKTYDGFDAMPGAADAAVVYCYGTLSGEWLDGSAFSGIRFIDRFELVAGRITRQDVWNDMAEVRGRT</sequence>
<evidence type="ECO:0000259" key="2">
    <source>
        <dbReference type="Pfam" id="PF01361"/>
    </source>
</evidence>
<evidence type="ECO:0000313" key="4">
    <source>
        <dbReference type="Proteomes" id="UP000199628"/>
    </source>
</evidence>
<dbReference type="Pfam" id="PF01361">
    <property type="entry name" value="Tautomerase"/>
    <property type="match status" value="1"/>
</dbReference>
<evidence type="ECO:0000313" key="3">
    <source>
        <dbReference type="EMBL" id="SDD18280.1"/>
    </source>
</evidence>
<dbReference type="AlphaFoldDB" id="A0A1G6SMX2"/>
<feature type="domain" description="4-oxalocrotonate tautomerase-like" evidence="2">
    <location>
        <begin position="2"/>
        <end position="54"/>
    </location>
</feature>
<dbReference type="Proteomes" id="UP000199628">
    <property type="component" value="Unassembled WGS sequence"/>
</dbReference>
<dbReference type="GO" id="GO:0016853">
    <property type="term" value="F:isomerase activity"/>
    <property type="evidence" value="ECO:0007669"/>
    <property type="project" value="UniProtKB-KW"/>
</dbReference>
<evidence type="ECO:0000256" key="1">
    <source>
        <dbReference type="ARBA" id="ARBA00023235"/>
    </source>
</evidence>
<gene>
    <name evidence="3" type="ORF">SAMN04488239_105329</name>
</gene>
<dbReference type="InterPro" id="IPR004370">
    <property type="entry name" value="4-OT-like_dom"/>
</dbReference>
<keyword evidence="1" id="KW-0413">Isomerase</keyword>
<dbReference type="InterPro" id="IPR014347">
    <property type="entry name" value="Tautomerase/MIF_sf"/>
</dbReference>
<dbReference type="RefSeq" id="WP_093030367.1">
    <property type="nucleotide sequence ID" value="NZ_FMZV01000005.1"/>
</dbReference>
<dbReference type="InterPro" id="IPR032710">
    <property type="entry name" value="NTF2-like_dom_sf"/>
</dbReference>
<keyword evidence="4" id="KW-1185">Reference proteome</keyword>
<proteinExistence type="predicted"/>
<dbReference type="Gene3D" id="3.10.450.50">
    <property type="match status" value="1"/>
</dbReference>
<dbReference type="STRING" id="639004.SAMN04488239_105329"/>
<dbReference type="OrthoDB" id="8635217at2"/>
<dbReference type="Gene3D" id="3.30.429.10">
    <property type="entry name" value="Macrophage Migration Inhibitory Factor"/>
    <property type="match status" value="1"/>
</dbReference>
<dbReference type="SUPFAM" id="SSF54427">
    <property type="entry name" value="NTF2-like"/>
    <property type="match status" value="1"/>
</dbReference>
<protein>
    <submittedName>
        <fullName evidence="3">4-oxalocrotonate tautomerase family enzyme</fullName>
    </submittedName>
</protein>
<accession>A0A1G6SMX2</accession>
<name>A0A1G6SMX2_9RHOB</name>
<reference evidence="4" key="1">
    <citation type="submission" date="2016-10" db="EMBL/GenBank/DDBJ databases">
        <authorList>
            <person name="Varghese N."/>
            <person name="Submissions S."/>
        </authorList>
    </citation>
    <scope>NUCLEOTIDE SEQUENCE [LARGE SCALE GENOMIC DNA]</scope>
    <source>
        <strain evidence="4">CGMCC 1.9108</strain>
    </source>
</reference>
<dbReference type="SUPFAM" id="SSF55331">
    <property type="entry name" value="Tautomerase/MIF"/>
    <property type="match status" value="1"/>
</dbReference>